<dbReference type="GO" id="GO:0006310">
    <property type="term" value="P:DNA recombination"/>
    <property type="evidence" value="ECO:0007669"/>
    <property type="project" value="TreeGrafter"/>
</dbReference>
<dbReference type="InterPro" id="IPR051699">
    <property type="entry name" value="Rpn/YhgA-like_nuclease"/>
</dbReference>
<gene>
    <name evidence="2" type="ORF">H206_00752</name>
</gene>
<evidence type="ECO:0000313" key="3">
    <source>
        <dbReference type="Proteomes" id="UP000287853"/>
    </source>
</evidence>
<organism evidence="2 3">
    <name type="scientific">Candidatus Electrothrix aarhusensis</name>
    <dbReference type="NCBI Taxonomy" id="1859131"/>
    <lineage>
        <taxon>Bacteria</taxon>
        <taxon>Pseudomonadati</taxon>
        <taxon>Thermodesulfobacteriota</taxon>
        <taxon>Desulfobulbia</taxon>
        <taxon>Desulfobulbales</taxon>
        <taxon>Desulfobulbaceae</taxon>
        <taxon>Candidatus Electrothrix</taxon>
    </lineage>
</organism>
<dbReference type="PANTHER" id="PTHR34611">
    <property type="match status" value="1"/>
</dbReference>
<dbReference type="GO" id="GO:1990238">
    <property type="term" value="F:double-stranded DNA endonuclease activity"/>
    <property type="evidence" value="ECO:0007669"/>
    <property type="project" value="TreeGrafter"/>
</dbReference>
<evidence type="ECO:0000259" key="1">
    <source>
        <dbReference type="Pfam" id="PF04754"/>
    </source>
</evidence>
<dbReference type="EMBL" id="MTKO01000071">
    <property type="protein sequence ID" value="RWX45849.1"/>
    <property type="molecule type" value="Genomic_DNA"/>
</dbReference>
<name>A0A444IYA8_9BACT</name>
<proteinExistence type="predicted"/>
<dbReference type="AlphaFoldDB" id="A0A444IYA8"/>
<evidence type="ECO:0000313" key="2">
    <source>
        <dbReference type="EMBL" id="RWX45849.1"/>
    </source>
</evidence>
<accession>A0A444IYA8</accession>
<feature type="domain" description="Transposase (putative) YhgA-like" evidence="1">
    <location>
        <begin position="6"/>
        <end position="215"/>
    </location>
</feature>
<dbReference type="PANTHER" id="PTHR34611:SF2">
    <property type="entry name" value="INACTIVE RECOMBINATION-PROMOTING NUCLEASE-LIKE PROTEIN RPNE-RELATED"/>
    <property type="match status" value="1"/>
</dbReference>
<sequence>MSSVTNPHDHVFRQTFGQPEVAAGYFRHNLPKELLKHIDLETLERTPDTFVDPELHPSASDLLYTVDWSPARNSGASQGKEKLLLYLLLEHKSYADPLAVFQLLRYMVRIWEKHCGEHPKTTTLPPVYPMIIYHGARPWRYPVNFHSLFTVQEPALLAHLPEFSPVLQDFSQLDDQDIRGGVSARTVLLILKHVFRDDLPERLPEILAQAGEMLENKNGREIIFTLLYYLTEGTGKLDEKTLGTVLENSVHGGGIMQSFLKKYYNQGLEQGVQQGLEQGVQQGMQQGVQQGVVQGELRVLSRLLRKRFGELPEWAEQMLKEASGAMLEVWSERILTAVTLEDVFAE</sequence>
<dbReference type="Proteomes" id="UP000287853">
    <property type="component" value="Unassembled WGS sequence"/>
</dbReference>
<dbReference type="Pfam" id="PF04754">
    <property type="entry name" value="Transposase_31"/>
    <property type="match status" value="1"/>
</dbReference>
<dbReference type="InterPro" id="IPR006842">
    <property type="entry name" value="Transposase_31"/>
</dbReference>
<reference evidence="2 3" key="1">
    <citation type="submission" date="2017-01" db="EMBL/GenBank/DDBJ databases">
        <title>The cable genome- insights into the physiology and evolution of filamentous bacteria capable of sulfide oxidation via long distance electron transfer.</title>
        <authorList>
            <person name="Schreiber L."/>
            <person name="Bjerg J.T."/>
            <person name="Boggild A."/>
            <person name="Van De Vossenberg J."/>
            <person name="Meysman F."/>
            <person name="Nielsen L.P."/>
            <person name="Schramm A."/>
            <person name="Kjeldsen K.U."/>
        </authorList>
    </citation>
    <scope>NUCLEOTIDE SEQUENCE [LARGE SCALE GENOMIC DNA]</scope>
    <source>
        <strain evidence="2">MCF</strain>
    </source>
</reference>
<keyword evidence="3" id="KW-1185">Reference proteome</keyword>
<comment type="caution">
    <text evidence="2">The sequence shown here is derived from an EMBL/GenBank/DDBJ whole genome shotgun (WGS) entry which is preliminary data.</text>
</comment>
<protein>
    <recommendedName>
        <fullName evidence="1">Transposase (putative) YhgA-like domain-containing protein</fullName>
    </recommendedName>
</protein>